<protein>
    <submittedName>
        <fullName evidence="1">Transposase</fullName>
    </submittedName>
</protein>
<evidence type="ECO:0000313" key="2">
    <source>
        <dbReference type="Proteomes" id="UP000479526"/>
    </source>
</evidence>
<name>A0A7C9J4M6_9ACTN</name>
<reference evidence="1 2" key="1">
    <citation type="submission" date="2020-01" db="EMBL/GenBank/DDBJ databases">
        <title>Herbidospora sp. NEAU-GS84 nov., a novel actinomycete isolated from soil.</title>
        <authorList>
            <person name="Han L."/>
        </authorList>
    </citation>
    <scope>NUCLEOTIDE SEQUENCE [LARGE SCALE GENOMIC DNA]</scope>
    <source>
        <strain evidence="1 2">NEAU-GS84</strain>
    </source>
</reference>
<comment type="caution">
    <text evidence="1">The sequence shown here is derived from an EMBL/GenBank/DDBJ whole genome shotgun (WGS) entry which is preliminary data.</text>
</comment>
<dbReference type="GO" id="GO:0004803">
    <property type="term" value="F:transposase activity"/>
    <property type="evidence" value="ECO:0007669"/>
    <property type="project" value="InterPro"/>
</dbReference>
<organism evidence="1 2">
    <name type="scientific">Herbidospora solisilvae</name>
    <dbReference type="NCBI Taxonomy" id="2696284"/>
    <lineage>
        <taxon>Bacteria</taxon>
        <taxon>Bacillati</taxon>
        <taxon>Actinomycetota</taxon>
        <taxon>Actinomycetes</taxon>
        <taxon>Streptosporangiales</taxon>
        <taxon>Streptosporangiaceae</taxon>
        <taxon>Herbidospora</taxon>
    </lineage>
</organism>
<dbReference type="Proteomes" id="UP000479526">
    <property type="component" value="Unassembled WGS sequence"/>
</dbReference>
<dbReference type="InterPro" id="IPR009057">
    <property type="entry name" value="Homeodomain-like_sf"/>
</dbReference>
<dbReference type="InterPro" id="IPR002514">
    <property type="entry name" value="Transposase_8"/>
</dbReference>
<sequence>MDGRAFLASLRTTAVTRVEAGERVAQVSRNMGVSRSSVYEWLRQARSEPQKLQASPLQGRPSALSPDGLHDLATALLAGPESAGLTGRLWTRELVNELVSRDHGVSLTLTSIGRLLRSLGLWPRHSLVTWPDGSARLWKQRYAYIKEKAREQDALLMRGGLVDVGALLPRSSLPAAPFGFHLAYALIPGGPLLFRAYSGPANAATFLDFATGLVAETGRATCLITAPHPVFDLDECARGLAGLPLTVWVRSDGDARALRPAPAPATASAPDLRPAVLGGPSTGLWTMDRLAGHLSALFGHPVSTGEAEVLLSAQNLWPEGPLPPVLPPGSPAVGRWCHDVLPLFQAEAGPGAAVRFVQEVPLPGGRTLLLAVSPDQERRFAWYEEARYQGRMRATTLADFTRRLRQDLAEPLCLVVTDDSGWRSRDLDATATTVGDAFFCTWADGCGERVWRIPERDPVQALCRRHFHQGRGPAPAGTASLEMEHPPRGPVGTADRQVRIAAAREHARRQPLSAGGRLRELVLAGPPALLTTRTLTALLSRAYGRPVDADRAVAVLRDEGLWPEEFPSVEPGPWEHETLPLYLAHAGAGAAVRFVAEARLGGDLSLLVALDRAGETRFAWYPQARYRGRMRATTLVSFAGLLLDDANGPLCLVAADEAGWKSKELAAALARRPVLVVAAGVPYLCAWPAGCGNRAVMGDQCRTHARRSRRLAVHRARSGPLLDAVRAASAELAVARA</sequence>
<dbReference type="EMBL" id="WXEW01000006">
    <property type="protein sequence ID" value="NAS24586.1"/>
    <property type="molecule type" value="Genomic_DNA"/>
</dbReference>
<dbReference type="InterPro" id="IPR036388">
    <property type="entry name" value="WH-like_DNA-bd_sf"/>
</dbReference>
<dbReference type="RefSeq" id="WP_161481704.1">
    <property type="nucleotide sequence ID" value="NZ_WXEW01000006.1"/>
</dbReference>
<dbReference type="Pfam" id="PF01527">
    <property type="entry name" value="HTH_Tnp_1"/>
    <property type="match status" value="1"/>
</dbReference>
<dbReference type="Gene3D" id="1.10.10.10">
    <property type="entry name" value="Winged helix-like DNA-binding domain superfamily/Winged helix DNA-binding domain"/>
    <property type="match status" value="1"/>
</dbReference>
<proteinExistence type="predicted"/>
<dbReference type="AlphaFoldDB" id="A0A7C9J4M6"/>
<keyword evidence="2" id="KW-1185">Reference proteome</keyword>
<dbReference type="GO" id="GO:0006313">
    <property type="term" value="P:DNA transposition"/>
    <property type="evidence" value="ECO:0007669"/>
    <property type="project" value="InterPro"/>
</dbReference>
<gene>
    <name evidence="1" type="ORF">GT755_23205</name>
</gene>
<dbReference type="SUPFAM" id="SSF46689">
    <property type="entry name" value="Homeodomain-like"/>
    <property type="match status" value="1"/>
</dbReference>
<feature type="non-terminal residue" evidence="1">
    <location>
        <position position="737"/>
    </location>
</feature>
<accession>A0A7C9J4M6</accession>
<dbReference type="GO" id="GO:0003677">
    <property type="term" value="F:DNA binding"/>
    <property type="evidence" value="ECO:0007669"/>
    <property type="project" value="InterPro"/>
</dbReference>
<evidence type="ECO:0000313" key="1">
    <source>
        <dbReference type="EMBL" id="NAS24586.1"/>
    </source>
</evidence>